<evidence type="ECO:0000256" key="1">
    <source>
        <dbReference type="ARBA" id="ARBA00022723"/>
    </source>
</evidence>
<dbReference type="GO" id="GO:0032183">
    <property type="term" value="F:SUMO binding"/>
    <property type="evidence" value="ECO:0007669"/>
    <property type="project" value="TreeGrafter"/>
</dbReference>
<evidence type="ECO:0000259" key="6">
    <source>
        <dbReference type="PROSITE" id="PS50089"/>
    </source>
</evidence>
<evidence type="ECO:0000256" key="4">
    <source>
        <dbReference type="PROSITE-ProRule" id="PRU00175"/>
    </source>
</evidence>
<evidence type="ECO:0000313" key="7">
    <source>
        <dbReference type="EMBL" id="KAK1366768.1"/>
    </source>
</evidence>
<dbReference type="PANTHER" id="PTHR47094">
    <property type="entry name" value="ELFLESS, ISOFORM B"/>
    <property type="match status" value="1"/>
</dbReference>
<dbReference type="EMBL" id="JAUIZM010000009">
    <property type="protein sequence ID" value="KAK1366768.1"/>
    <property type="molecule type" value="Genomic_DNA"/>
</dbReference>
<dbReference type="Proteomes" id="UP001237642">
    <property type="component" value="Unassembled WGS sequence"/>
</dbReference>
<evidence type="ECO:0000313" key="8">
    <source>
        <dbReference type="Proteomes" id="UP001237642"/>
    </source>
</evidence>
<dbReference type="Gene3D" id="3.30.40.10">
    <property type="entry name" value="Zinc/RING finger domain, C3HC4 (zinc finger)"/>
    <property type="match status" value="1"/>
</dbReference>
<dbReference type="PROSITE" id="PS50089">
    <property type="entry name" value="ZF_RING_2"/>
    <property type="match status" value="1"/>
</dbReference>
<comment type="caution">
    <text evidence="7">The sequence shown here is derived from an EMBL/GenBank/DDBJ whole genome shotgun (WGS) entry which is preliminary data.</text>
</comment>
<keyword evidence="3" id="KW-0862">Zinc</keyword>
<dbReference type="GO" id="GO:0061630">
    <property type="term" value="F:ubiquitin protein ligase activity"/>
    <property type="evidence" value="ECO:0007669"/>
    <property type="project" value="InterPro"/>
</dbReference>
<sequence>MEQSPVSLLLHFASEAPLAVPGRRRSTRKAAMNSSPVIVDLDRDDEKNIENFQSPQTNEKTHEEEAEATEEPKYKCPICMCAYIVPTTLKACGHVFCGSCIAQALKGKKECPICRTRATKRHLLEIYLSN</sequence>
<reference evidence="7" key="1">
    <citation type="submission" date="2023-02" db="EMBL/GenBank/DDBJ databases">
        <title>Genome of toxic invasive species Heracleum sosnowskyi carries increased number of genes despite the absence of recent whole-genome duplications.</title>
        <authorList>
            <person name="Schelkunov M."/>
            <person name="Shtratnikova V."/>
            <person name="Makarenko M."/>
            <person name="Klepikova A."/>
            <person name="Omelchenko D."/>
            <person name="Novikova G."/>
            <person name="Obukhova E."/>
            <person name="Bogdanov V."/>
            <person name="Penin A."/>
            <person name="Logacheva M."/>
        </authorList>
    </citation>
    <scope>NUCLEOTIDE SEQUENCE</scope>
    <source>
        <strain evidence="7">Hsosn_3</strain>
        <tissue evidence="7">Leaf</tissue>
    </source>
</reference>
<evidence type="ECO:0000256" key="3">
    <source>
        <dbReference type="ARBA" id="ARBA00022833"/>
    </source>
</evidence>
<reference evidence="7" key="2">
    <citation type="submission" date="2023-05" db="EMBL/GenBank/DDBJ databases">
        <authorList>
            <person name="Schelkunov M.I."/>
        </authorList>
    </citation>
    <scope>NUCLEOTIDE SEQUENCE</scope>
    <source>
        <strain evidence="7">Hsosn_3</strain>
        <tissue evidence="7">Leaf</tissue>
    </source>
</reference>
<dbReference type="InterPro" id="IPR013083">
    <property type="entry name" value="Znf_RING/FYVE/PHD"/>
</dbReference>
<dbReference type="PANTHER" id="PTHR47094:SF1">
    <property type="entry name" value="RING-TYPE E3 UBIQUITIN TRANSFERASE"/>
    <property type="match status" value="1"/>
</dbReference>
<gene>
    <name evidence="7" type="ORF">POM88_042329</name>
</gene>
<feature type="region of interest" description="Disordered" evidence="5">
    <location>
        <begin position="21"/>
        <end position="67"/>
    </location>
</feature>
<protein>
    <submittedName>
        <fullName evidence="7">RING-type domain-containing protein</fullName>
    </submittedName>
</protein>
<dbReference type="PROSITE" id="PS00518">
    <property type="entry name" value="ZF_RING_1"/>
    <property type="match status" value="1"/>
</dbReference>
<dbReference type="GO" id="GO:0033768">
    <property type="term" value="C:SUMO-targeted ubiquitin ligase complex"/>
    <property type="evidence" value="ECO:0007669"/>
    <property type="project" value="TreeGrafter"/>
</dbReference>
<dbReference type="GO" id="GO:0006511">
    <property type="term" value="P:ubiquitin-dependent protein catabolic process"/>
    <property type="evidence" value="ECO:0007669"/>
    <property type="project" value="TreeGrafter"/>
</dbReference>
<dbReference type="GO" id="GO:0008270">
    <property type="term" value="F:zinc ion binding"/>
    <property type="evidence" value="ECO:0007669"/>
    <property type="project" value="UniProtKB-KW"/>
</dbReference>
<dbReference type="SUPFAM" id="SSF57850">
    <property type="entry name" value="RING/U-box"/>
    <property type="match status" value="1"/>
</dbReference>
<dbReference type="InterPro" id="IPR017907">
    <property type="entry name" value="Znf_RING_CS"/>
</dbReference>
<keyword evidence="1" id="KW-0479">Metal-binding</keyword>
<accession>A0AAD8MC43</accession>
<dbReference type="Pfam" id="PF13923">
    <property type="entry name" value="zf-C3HC4_2"/>
    <property type="match status" value="1"/>
</dbReference>
<dbReference type="SMART" id="SM00184">
    <property type="entry name" value="RING"/>
    <property type="match status" value="1"/>
</dbReference>
<dbReference type="InterPro" id="IPR001841">
    <property type="entry name" value="Znf_RING"/>
</dbReference>
<evidence type="ECO:0000256" key="2">
    <source>
        <dbReference type="ARBA" id="ARBA00022771"/>
    </source>
</evidence>
<evidence type="ECO:0000256" key="5">
    <source>
        <dbReference type="SAM" id="MobiDB-lite"/>
    </source>
</evidence>
<proteinExistence type="predicted"/>
<name>A0AAD8MC43_9APIA</name>
<keyword evidence="2 4" id="KW-0863">Zinc-finger</keyword>
<dbReference type="AlphaFoldDB" id="A0AAD8MC43"/>
<dbReference type="GO" id="GO:0140082">
    <property type="term" value="F:SUMO-ubiquitin ligase activity"/>
    <property type="evidence" value="ECO:0007669"/>
    <property type="project" value="TreeGrafter"/>
</dbReference>
<feature type="domain" description="RING-type" evidence="6">
    <location>
        <begin position="76"/>
        <end position="115"/>
    </location>
</feature>
<dbReference type="InterPro" id="IPR049627">
    <property type="entry name" value="SLX8"/>
</dbReference>
<keyword evidence="8" id="KW-1185">Reference proteome</keyword>
<feature type="compositionally biased region" description="Basic and acidic residues" evidence="5">
    <location>
        <begin position="40"/>
        <end position="49"/>
    </location>
</feature>
<organism evidence="7 8">
    <name type="scientific">Heracleum sosnowskyi</name>
    <dbReference type="NCBI Taxonomy" id="360622"/>
    <lineage>
        <taxon>Eukaryota</taxon>
        <taxon>Viridiplantae</taxon>
        <taxon>Streptophyta</taxon>
        <taxon>Embryophyta</taxon>
        <taxon>Tracheophyta</taxon>
        <taxon>Spermatophyta</taxon>
        <taxon>Magnoliopsida</taxon>
        <taxon>eudicotyledons</taxon>
        <taxon>Gunneridae</taxon>
        <taxon>Pentapetalae</taxon>
        <taxon>asterids</taxon>
        <taxon>campanulids</taxon>
        <taxon>Apiales</taxon>
        <taxon>Apiaceae</taxon>
        <taxon>Apioideae</taxon>
        <taxon>apioid superclade</taxon>
        <taxon>Tordylieae</taxon>
        <taxon>Tordyliinae</taxon>
        <taxon>Heracleum</taxon>
    </lineage>
</organism>